<accession>A0A231V1K8</accession>
<dbReference type="EC" id="3.1.2.22" evidence="1"/>
<dbReference type="InterPro" id="IPR029058">
    <property type="entry name" value="AB_hydrolase_fold"/>
</dbReference>
<dbReference type="PANTHER" id="PTHR16138">
    <property type="entry name" value="MYCOPHENOLIC ACID ACYL-GLUCURONIDE ESTERASE, MITOCHONDRIAL"/>
    <property type="match status" value="1"/>
</dbReference>
<evidence type="ECO:0000256" key="2">
    <source>
        <dbReference type="ARBA" id="ARBA00022801"/>
    </source>
</evidence>
<comment type="caution">
    <text evidence="13">The sequence shown here is derived from an EMBL/GenBank/DDBJ whole genome shotgun (WGS) entry which is preliminary data.</text>
</comment>
<proteinExistence type="predicted"/>
<gene>
    <name evidence="13" type="ORF">B7H23_03615</name>
</gene>
<evidence type="ECO:0000256" key="10">
    <source>
        <dbReference type="ARBA" id="ARBA00047409"/>
    </source>
</evidence>
<reference evidence="14" key="1">
    <citation type="journal article" date="2017" name="Int. J. Syst. Evol. Microbiol.">
        <title>Notoacmeibacter marinus gen. nov., sp. nov., isolated from the gut of a limpet and proposal of Notoacmeibacteraceae fam. nov. in the order Rhizobiales of the class Alphaproteobacteria.</title>
        <authorList>
            <person name="Huang Z."/>
            <person name="Guo F."/>
            <person name="Lai Q."/>
        </authorList>
    </citation>
    <scope>NUCLEOTIDE SEQUENCE [LARGE SCALE GENOMIC DNA]</scope>
    <source>
        <strain evidence="14">XMTR2A4</strain>
    </source>
</reference>
<dbReference type="AlphaFoldDB" id="A0A231V1K8"/>
<evidence type="ECO:0000313" key="13">
    <source>
        <dbReference type="EMBL" id="OXT02030.1"/>
    </source>
</evidence>
<dbReference type="InterPro" id="IPR000073">
    <property type="entry name" value="AB_hydrolase_1"/>
</dbReference>
<evidence type="ECO:0000256" key="9">
    <source>
        <dbReference type="ARBA" id="ARBA00046047"/>
    </source>
</evidence>
<name>A0A231V1K8_9HYPH</name>
<keyword evidence="3" id="KW-0809">Transit peptide</keyword>
<dbReference type="SUPFAM" id="SSF53474">
    <property type="entry name" value="alpha/beta-Hydrolases"/>
    <property type="match status" value="1"/>
</dbReference>
<evidence type="ECO:0000256" key="1">
    <source>
        <dbReference type="ARBA" id="ARBA00012423"/>
    </source>
</evidence>
<dbReference type="InterPro" id="IPR052382">
    <property type="entry name" value="ABHD10_acyl-thioesterase"/>
</dbReference>
<dbReference type="GO" id="GO:0008474">
    <property type="term" value="F:palmitoyl-(protein) hydrolase activity"/>
    <property type="evidence" value="ECO:0007669"/>
    <property type="project" value="UniProtKB-EC"/>
</dbReference>
<dbReference type="EC" id="3.1.1.93" evidence="4"/>
<dbReference type="EMBL" id="NBYO01000001">
    <property type="protein sequence ID" value="OXT02030.1"/>
    <property type="molecule type" value="Genomic_DNA"/>
</dbReference>
<evidence type="ECO:0000313" key="14">
    <source>
        <dbReference type="Proteomes" id="UP000215405"/>
    </source>
</evidence>
<dbReference type="Gene3D" id="3.40.50.1820">
    <property type="entry name" value="alpha/beta hydrolase"/>
    <property type="match status" value="1"/>
</dbReference>
<evidence type="ECO:0000256" key="11">
    <source>
        <dbReference type="ARBA" id="ARBA00047972"/>
    </source>
</evidence>
<evidence type="ECO:0000256" key="6">
    <source>
        <dbReference type="ARBA" id="ARBA00041520"/>
    </source>
</evidence>
<protein>
    <recommendedName>
        <fullName evidence="5">Palmitoyl-protein thioesterase ABHD10, mitochondrial</fullName>
        <ecNumber evidence="4">3.1.1.93</ecNumber>
        <ecNumber evidence="1">3.1.2.22</ecNumber>
    </recommendedName>
    <alternativeName>
        <fullName evidence="7">Acyl-protein thioesterase ABHD10</fullName>
    </alternativeName>
    <alternativeName>
        <fullName evidence="8">Alpha/beta hydrolase domain-containing protein 10</fullName>
    </alternativeName>
    <alternativeName>
        <fullName evidence="6">Mycophenolic acid acyl-glucuronide esterase, mitochondrial</fullName>
    </alternativeName>
</protein>
<sequence length="258" mass="28249">MSKESGQLSFDEVAIAWRRVTGASPTFVWLGGFRSDMMGTKAQAISDYCGTTGRAFLRFDYSGHGESGGAFEDGTISKWLSETLAVLDELTDGPLILVGSSMGGWIALRAVQEMAAANRSGRIAGLILLAPAPDFTARMLEHELTGEEKAVLEKTGRHEVPTPYGPDPNVFTRALFDDGEKNRVLTGPIDTHCPVHIIQGMNDPDVPWQTAQDLMERLPSDDVTLTYVKDGDHRLSREQDIALLLRVCDIMVEQVENP</sequence>
<dbReference type="RefSeq" id="WP_094075993.1">
    <property type="nucleotide sequence ID" value="NZ_NBYO01000001.1"/>
</dbReference>
<evidence type="ECO:0000259" key="12">
    <source>
        <dbReference type="Pfam" id="PF12697"/>
    </source>
</evidence>
<dbReference type="PANTHER" id="PTHR16138:SF7">
    <property type="entry name" value="PALMITOYL-PROTEIN THIOESTERASE ABHD10, MITOCHONDRIAL"/>
    <property type="match status" value="1"/>
</dbReference>
<evidence type="ECO:0000256" key="5">
    <source>
        <dbReference type="ARBA" id="ARBA00039314"/>
    </source>
</evidence>
<evidence type="ECO:0000256" key="4">
    <source>
        <dbReference type="ARBA" id="ARBA00039132"/>
    </source>
</evidence>
<comment type="catalytic activity">
    <reaction evidence="11">
        <text>mycophenolic acid O-acyl-beta-D-glucuronide + H2O = mycophenolate + D-glucuronate + H(+)</text>
        <dbReference type="Rhea" id="RHEA:34179"/>
        <dbReference type="ChEBI" id="CHEBI:15377"/>
        <dbReference type="ChEBI" id="CHEBI:15378"/>
        <dbReference type="ChEBI" id="CHEBI:58720"/>
        <dbReference type="ChEBI" id="CHEBI:62932"/>
        <dbReference type="ChEBI" id="CHEBI:66982"/>
        <dbReference type="EC" id="3.1.1.93"/>
    </reaction>
    <physiologicalReaction direction="left-to-right" evidence="11">
        <dbReference type="Rhea" id="RHEA:34180"/>
    </physiologicalReaction>
</comment>
<evidence type="ECO:0000256" key="8">
    <source>
        <dbReference type="ARBA" id="ARBA00042704"/>
    </source>
</evidence>
<evidence type="ECO:0000256" key="7">
    <source>
        <dbReference type="ARBA" id="ARBA00042645"/>
    </source>
</evidence>
<dbReference type="Pfam" id="PF12697">
    <property type="entry name" value="Abhydrolase_6"/>
    <property type="match status" value="1"/>
</dbReference>
<dbReference type="Proteomes" id="UP000215405">
    <property type="component" value="Unassembled WGS sequence"/>
</dbReference>
<feature type="domain" description="AB hydrolase-1" evidence="12">
    <location>
        <begin position="55"/>
        <end position="237"/>
    </location>
</feature>
<keyword evidence="2 13" id="KW-0378">Hydrolase</keyword>
<comment type="catalytic activity">
    <reaction evidence="10">
        <text>S-hexadecanoyl-L-cysteinyl-[protein] + H2O = L-cysteinyl-[protein] + hexadecanoate + H(+)</text>
        <dbReference type="Rhea" id="RHEA:19233"/>
        <dbReference type="Rhea" id="RHEA-COMP:10131"/>
        <dbReference type="Rhea" id="RHEA-COMP:11032"/>
        <dbReference type="ChEBI" id="CHEBI:7896"/>
        <dbReference type="ChEBI" id="CHEBI:15377"/>
        <dbReference type="ChEBI" id="CHEBI:15378"/>
        <dbReference type="ChEBI" id="CHEBI:29950"/>
        <dbReference type="ChEBI" id="CHEBI:74151"/>
        <dbReference type="EC" id="3.1.2.22"/>
    </reaction>
    <physiologicalReaction direction="left-to-right" evidence="10">
        <dbReference type="Rhea" id="RHEA:19234"/>
    </physiologicalReaction>
</comment>
<keyword evidence="14" id="KW-1185">Reference proteome</keyword>
<organism evidence="13 14">
    <name type="scientific">Notoacmeibacter marinus</name>
    <dbReference type="NCBI Taxonomy" id="1876515"/>
    <lineage>
        <taxon>Bacteria</taxon>
        <taxon>Pseudomonadati</taxon>
        <taxon>Pseudomonadota</taxon>
        <taxon>Alphaproteobacteria</taxon>
        <taxon>Hyphomicrobiales</taxon>
        <taxon>Notoacmeibacteraceae</taxon>
        <taxon>Notoacmeibacter</taxon>
    </lineage>
</organism>
<comment type="function">
    <text evidence="9">Acts as an acyl-protein thioesterase that hydrolyzes fatty acids from acylated residues in proteins. Regulates the mitochondrial S-depalmitoylation of the nucleophilic active site residue of peroxiredoxin-5/PRDX5, a key antioxidant protein, therefore modulating mitochondrial antioxidant ability. Also catalyzes the deglucuronidation of mycophenolic acid acyl-glucuronide, an active metabolite of the immunosuppressant drug mycophenolate.</text>
</comment>
<dbReference type="GO" id="GO:0102390">
    <property type="term" value="F:mycophenolic acid acyl-glucuronide esterase activity"/>
    <property type="evidence" value="ECO:0007669"/>
    <property type="project" value="UniProtKB-EC"/>
</dbReference>
<evidence type="ECO:0000256" key="3">
    <source>
        <dbReference type="ARBA" id="ARBA00022946"/>
    </source>
</evidence>